<dbReference type="OrthoDB" id="9803963at2"/>
<name>A0A5B7SV25_9FLAO</name>
<dbReference type="AlphaFoldDB" id="A0A5B7SV25"/>
<dbReference type="GO" id="GO:0006166">
    <property type="term" value="P:purine ribonucleoside salvage"/>
    <property type="evidence" value="ECO:0007669"/>
    <property type="project" value="UniProtKB-UniRule"/>
</dbReference>
<dbReference type="HAMAP" id="MF_00004">
    <property type="entry name" value="Aden_phosphoribosyltr"/>
    <property type="match status" value="1"/>
</dbReference>
<dbReference type="UniPathway" id="UPA00588">
    <property type="reaction ID" value="UER00646"/>
</dbReference>
<dbReference type="EMBL" id="CP040710">
    <property type="protein sequence ID" value="QCX00868.1"/>
    <property type="molecule type" value="Genomic_DNA"/>
</dbReference>
<dbReference type="NCBIfam" id="NF002636">
    <property type="entry name" value="PRK02304.1-5"/>
    <property type="match status" value="1"/>
</dbReference>
<dbReference type="FunFam" id="3.40.50.2020:FF:000021">
    <property type="entry name" value="Adenine phosphoribosyltransferase"/>
    <property type="match status" value="1"/>
</dbReference>
<comment type="similarity">
    <text evidence="5 11">Belongs to the purine/pyrimidine phosphoribosyltransferase family.</text>
</comment>
<evidence type="ECO:0000256" key="10">
    <source>
        <dbReference type="ARBA" id="ARBA00022726"/>
    </source>
</evidence>
<dbReference type="Proteomes" id="UP000310017">
    <property type="component" value="Chromosome"/>
</dbReference>
<dbReference type="GO" id="GO:0044209">
    <property type="term" value="P:AMP salvage"/>
    <property type="evidence" value="ECO:0007669"/>
    <property type="project" value="UniProtKB-UniRule"/>
</dbReference>
<evidence type="ECO:0000259" key="12">
    <source>
        <dbReference type="Pfam" id="PF00156"/>
    </source>
</evidence>
<evidence type="ECO:0000313" key="14">
    <source>
        <dbReference type="Proteomes" id="UP000310017"/>
    </source>
</evidence>
<dbReference type="GO" id="GO:0006168">
    <property type="term" value="P:adenine salvage"/>
    <property type="evidence" value="ECO:0007669"/>
    <property type="project" value="InterPro"/>
</dbReference>
<dbReference type="InterPro" id="IPR050054">
    <property type="entry name" value="UPRTase/APRTase"/>
</dbReference>
<keyword evidence="10 11" id="KW-0660">Purine salvage</keyword>
<comment type="function">
    <text evidence="2 11">Catalyzes a salvage reaction resulting in the formation of AMP, that is energically less costly than de novo synthesis.</text>
</comment>
<evidence type="ECO:0000256" key="11">
    <source>
        <dbReference type="HAMAP-Rule" id="MF_00004"/>
    </source>
</evidence>
<proteinExistence type="inferred from homology"/>
<evidence type="ECO:0000256" key="3">
    <source>
        <dbReference type="ARBA" id="ARBA00004496"/>
    </source>
</evidence>
<reference evidence="13 14" key="1">
    <citation type="submission" date="2019-05" db="EMBL/GenBank/DDBJ databases">
        <title>Genome sequencing of F202Z8.</title>
        <authorList>
            <person name="Kwon Y.M."/>
        </authorList>
    </citation>
    <scope>NUCLEOTIDE SEQUENCE [LARGE SCALE GENOMIC DNA]</scope>
    <source>
        <strain evidence="13 14">F202Z8</strain>
    </source>
</reference>
<dbReference type="NCBIfam" id="TIGR01090">
    <property type="entry name" value="apt"/>
    <property type="match status" value="1"/>
</dbReference>
<dbReference type="Gene3D" id="3.40.50.2020">
    <property type="match status" value="1"/>
</dbReference>
<dbReference type="InterPro" id="IPR029057">
    <property type="entry name" value="PRTase-like"/>
</dbReference>
<evidence type="ECO:0000256" key="5">
    <source>
        <dbReference type="ARBA" id="ARBA00008391"/>
    </source>
</evidence>
<dbReference type="GO" id="GO:0003999">
    <property type="term" value="F:adenine phosphoribosyltransferase activity"/>
    <property type="evidence" value="ECO:0007669"/>
    <property type="project" value="UniProtKB-UniRule"/>
</dbReference>
<dbReference type="Pfam" id="PF00156">
    <property type="entry name" value="Pribosyltran"/>
    <property type="match status" value="1"/>
</dbReference>
<dbReference type="RefSeq" id="WP_138853211.1">
    <property type="nucleotide sequence ID" value="NZ_CP040710.1"/>
</dbReference>
<dbReference type="NCBIfam" id="NF002634">
    <property type="entry name" value="PRK02304.1-3"/>
    <property type="match status" value="1"/>
</dbReference>
<dbReference type="PANTHER" id="PTHR32315:SF3">
    <property type="entry name" value="ADENINE PHOSPHORIBOSYLTRANSFERASE"/>
    <property type="match status" value="1"/>
</dbReference>
<dbReference type="GO" id="GO:0016208">
    <property type="term" value="F:AMP binding"/>
    <property type="evidence" value="ECO:0007669"/>
    <property type="project" value="TreeGrafter"/>
</dbReference>
<protein>
    <recommendedName>
        <fullName evidence="6 11">Adenine phosphoribosyltransferase</fullName>
        <shortName evidence="11">APRT</shortName>
        <ecNumber evidence="6 11">2.4.2.7</ecNumber>
    </recommendedName>
</protein>
<evidence type="ECO:0000313" key="13">
    <source>
        <dbReference type="EMBL" id="QCX00868.1"/>
    </source>
</evidence>
<dbReference type="GO" id="GO:0005737">
    <property type="term" value="C:cytoplasm"/>
    <property type="evidence" value="ECO:0007669"/>
    <property type="project" value="UniProtKB-SubCell"/>
</dbReference>
<evidence type="ECO:0000256" key="2">
    <source>
        <dbReference type="ARBA" id="ARBA00003968"/>
    </source>
</evidence>
<accession>A0A5B7SV25</accession>
<dbReference type="SUPFAM" id="SSF53271">
    <property type="entry name" value="PRTase-like"/>
    <property type="match status" value="1"/>
</dbReference>
<dbReference type="CDD" id="cd06223">
    <property type="entry name" value="PRTases_typeI"/>
    <property type="match status" value="1"/>
</dbReference>
<dbReference type="GO" id="GO:0002055">
    <property type="term" value="F:adenine binding"/>
    <property type="evidence" value="ECO:0007669"/>
    <property type="project" value="TreeGrafter"/>
</dbReference>
<keyword evidence="14" id="KW-1185">Reference proteome</keyword>
<dbReference type="InterPro" id="IPR005764">
    <property type="entry name" value="Ade_phspho_trans"/>
</dbReference>
<sequence>MDFNDYIRDIQDFPQQGIVFKDITPLLQDKETLKKASEALFLLVGEHRIDKVVGMESRGFFFGPMLATKLNAGFVPVRKSGKLPAAKISQSYNLEYGTDILEIHEDSIQKGENVLIHDDVLATGGTAKAVCQLIERLGGNIIACNFLIELDFLSGRNNLNGYEVQSLLHY</sequence>
<comment type="subunit">
    <text evidence="11">Homodimer.</text>
</comment>
<comment type="pathway">
    <text evidence="4 11">Purine metabolism; AMP biosynthesis via salvage pathway; AMP from adenine: step 1/1.</text>
</comment>
<comment type="catalytic activity">
    <reaction evidence="1 11">
        <text>AMP + diphosphate = 5-phospho-alpha-D-ribose 1-diphosphate + adenine</text>
        <dbReference type="Rhea" id="RHEA:16609"/>
        <dbReference type="ChEBI" id="CHEBI:16708"/>
        <dbReference type="ChEBI" id="CHEBI:33019"/>
        <dbReference type="ChEBI" id="CHEBI:58017"/>
        <dbReference type="ChEBI" id="CHEBI:456215"/>
        <dbReference type="EC" id="2.4.2.7"/>
    </reaction>
</comment>
<keyword evidence="8 11" id="KW-0328">Glycosyltransferase</keyword>
<keyword evidence="9 11" id="KW-0808">Transferase</keyword>
<feature type="domain" description="Phosphoribosyltransferase" evidence="12">
    <location>
        <begin position="44"/>
        <end position="148"/>
    </location>
</feature>
<evidence type="ECO:0000256" key="8">
    <source>
        <dbReference type="ARBA" id="ARBA00022676"/>
    </source>
</evidence>
<evidence type="ECO:0000256" key="9">
    <source>
        <dbReference type="ARBA" id="ARBA00022679"/>
    </source>
</evidence>
<comment type="subcellular location">
    <subcellularLocation>
        <location evidence="3 11">Cytoplasm</location>
    </subcellularLocation>
</comment>
<keyword evidence="7 11" id="KW-0963">Cytoplasm</keyword>
<dbReference type="PANTHER" id="PTHR32315">
    <property type="entry name" value="ADENINE PHOSPHORIBOSYLTRANSFERASE"/>
    <property type="match status" value="1"/>
</dbReference>
<evidence type="ECO:0000256" key="6">
    <source>
        <dbReference type="ARBA" id="ARBA00011893"/>
    </source>
</evidence>
<evidence type="ECO:0000256" key="7">
    <source>
        <dbReference type="ARBA" id="ARBA00022490"/>
    </source>
</evidence>
<dbReference type="KEGG" id="asag:FGM00_12375"/>
<organism evidence="13 14">
    <name type="scientific">Aggregatimonas sangjinii</name>
    <dbReference type="NCBI Taxonomy" id="2583587"/>
    <lineage>
        <taxon>Bacteria</taxon>
        <taxon>Pseudomonadati</taxon>
        <taxon>Bacteroidota</taxon>
        <taxon>Flavobacteriia</taxon>
        <taxon>Flavobacteriales</taxon>
        <taxon>Flavobacteriaceae</taxon>
        <taxon>Aggregatimonas</taxon>
    </lineage>
</organism>
<dbReference type="InterPro" id="IPR000836">
    <property type="entry name" value="PRTase_dom"/>
</dbReference>
<dbReference type="EC" id="2.4.2.7" evidence="6 11"/>
<evidence type="ECO:0000256" key="1">
    <source>
        <dbReference type="ARBA" id="ARBA00000868"/>
    </source>
</evidence>
<evidence type="ECO:0000256" key="4">
    <source>
        <dbReference type="ARBA" id="ARBA00004659"/>
    </source>
</evidence>
<gene>
    <name evidence="11" type="primary">apt</name>
    <name evidence="13" type="ORF">FGM00_12375</name>
</gene>